<dbReference type="AlphaFoldDB" id="Q7QHK1"/>
<feature type="compositionally biased region" description="Polar residues" evidence="1">
    <location>
        <begin position="84"/>
        <end position="107"/>
    </location>
</feature>
<proteinExistence type="predicted"/>
<evidence type="ECO:0000313" key="2">
    <source>
        <dbReference type="EMBL" id="EAA05090.3"/>
    </source>
</evidence>
<dbReference type="KEGG" id="aga:1270704"/>
<name>Q7QHK1_ANOGA</name>
<dbReference type="EMBL" id="AAAB01008816">
    <property type="protein sequence ID" value="EAA05090.3"/>
    <property type="molecule type" value="Genomic_DNA"/>
</dbReference>
<dbReference type="PaxDb" id="7165-AGAP011222-PA"/>
<evidence type="ECO:0000256" key="1">
    <source>
        <dbReference type="SAM" id="MobiDB-lite"/>
    </source>
</evidence>
<accession>Q7QHK1</accession>
<reference evidence="2" key="5">
    <citation type="submission" date="2011-05" db="EMBL/GenBank/DDBJ databases">
        <authorList>
            <consortium name="VectorBase"/>
        </authorList>
    </citation>
    <scope>NUCLEOTIDE SEQUENCE</scope>
    <source>
        <strain evidence="2">PEST</strain>
    </source>
</reference>
<gene>
    <name evidence="2" type="ORF">AgaP_AGAP011222</name>
</gene>
<reference evidence="2" key="1">
    <citation type="journal article" date="2002" name="Science">
        <title>The genome sequence of the malaria mosquito Anopheles gambiae.</title>
        <authorList>
            <person name="Holt R.A."/>
            <person name="Subramanian G.M."/>
            <person name="Halpern A."/>
            <person name="Sutton G.G."/>
            <person name="Charlab R."/>
            <person name="Nusskern D.R."/>
            <person name="Wincker P."/>
            <person name="Clark A.G."/>
            <person name="Ribeiro J.M."/>
            <person name="Wides R."/>
            <person name="Salzberg S.L."/>
            <person name="Loftus B."/>
            <person name="Yandell M."/>
            <person name="Majoros W.H."/>
            <person name="Rusch D.B."/>
            <person name="Lai Z."/>
            <person name="Kraft C.L."/>
            <person name="Abril J.F."/>
            <person name="Anthouard V."/>
            <person name="Arensburger P."/>
            <person name="Atkinson P.W."/>
            <person name="Baden H."/>
            <person name="de Berardinis V."/>
            <person name="Baldwin D."/>
            <person name="Benes V."/>
            <person name="Biedler J."/>
            <person name="Blass C."/>
            <person name="Bolanos R."/>
            <person name="Boscus D."/>
            <person name="Barnstead M."/>
            <person name="Cai S."/>
            <person name="Center A."/>
            <person name="Chaturverdi K."/>
            <person name="Christophides G.K."/>
            <person name="Chrystal M.A."/>
            <person name="Clamp M."/>
            <person name="Cravchik A."/>
            <person name="Curwen V."/>
            <person name="Dana A."/>
            <person name="Delcher A."/>
            <person name="Dew I."/>
            <person name="Evans C.A."/>
            <person name="Flanigan M."/>
            <person name="Grundschober-Freimoser A."/>
            <person name="Friedli L."/>
            <person name="Gu Z."/>
            <person name="Guan P."/>
            <person name="Guigo R."/>
            <person name="Hillenmeyer M.E."/>
            <person name="Hladun S.L."/>
            <person name="Hogan J.R."/>
            <person name="Hong Y.S."/>
            <person name="Hoover J."/>
            <person name="Jaillon O."/>
            <person name="Ke Z."/>
            <person name="Kodira C."/>
            <person name="Kokoza E."/>
            <person name="Koutsos A."/>
            <person name="Letunic I."/>
            <person name="Levitsky A."/>
            <person name="Liang Y."/>
            <person name="Lin J.J."/>
            <person name="Lobo N.F."/>
            <person name="Lopez J.R."/>
            <person name="Malek J.A."/>
            <person name="McIntosh T.C."/>
            <person name="Meister S."/>
            <person name="Miller J."/>
            <person name="Mobarry C."/>
            <person name="Mongin E."/>
            <person name="Murphy S.D."/>
            <person name="O'Brochta D.A."/>
            <person name="Pfannkoch C."/>
            <person name="Qi R."/>
            <person name="Regier M.A."/>
            <person name="Remington K."/>
            <person name="Shao H."/>
            <person name="Sharakhova M.V."/>
            <person name="Sitter C.D."/>
            <person name="Shetty J."/>
            <person name="Smith T.J."/>
            <person name="Strong R."/>
            <person name="Sun J."/>
            <person name="Thomasova D."/>
            <person name="Ton L.Q."/>
            <person name="Topalis P."/>
            <person name="Tu Z."/>
            <person name="Unger M.F."/>
            <person name="Walenz B."/>
            <person name="Wang A."/>
            <person name="Wang J."/>
            <person name="Wang M."/>
            <person name="Wang X."/>
            <person name="Woodford K.J."/>
            <person name="Wortman J.R."/>
            <person name="Wu M."/>
            <person name="Yao A."/>
            <person name="Zdobnov E.M."/>
            <person name="Zhang H."/>
            <person name="Zhao Q."/>
            <person name="Zhao S."/>
            <person name="Zhu S.C."/>
            <person name="Zhimulev I."/>
            <person name="Coluzzi M."/>
            <person name="della Torre A."/>
            <person name="Roth C.W."/>
            <person name="Louis C."/>
            <person name="Kalush F."/>
            <person name="Mural R.J."/>
            <person name="Myers E.W."/>
            <person name="Adams M.D."/>
            <person name="Smith H.O."/>
            <person name="Broder S."/>
            <person name="Gardner M.J."/>
            <person name="Fraser C.M."/>
            <person name="Birney E."/>
            <person name="Bork P."/>
            <person name="Brey P.T."/>
            <person name="Venter J.C."/>
            <person name="Weissenbach J."/>
            <person name="Kafatos F.C."/>
            <person name="Collins F.H."/>
            <person name="Hoffman S.L."/>
        </authorList>
    </citation>
    <scope>NUCLEOTIDE SEQUENCE [LARGE SCALE GENOMIC DNA]</scope>
    <source>
        <strain evidence="2">PEST</strain>
    </source>
</reference>
<protein>
    <submittedName>
        <fullName evidence="2">AGAP011222-PA</fullName>
    </submittedName>
</protein>
<feature type="region of interest" description="Disordered" evidence="1">
    <location>
        <begin position="60"/>
        <end position="110"/>
    </location>
</feature>
<reference evidence="2" key="4">
    <citation type="journal article" date="2007" name="Genome Biol.">
        <title>Update of the Anopheles gambiae PEST genome assembly.</title>
        <authorList>
            <person name="Sharakhova M.V."/>
            <person name="Hammond M.P."/>
            <person name="Lobo N.F."/>
            <person name="Krzywinski J."/>
            <person name="Unger M.F."/>
            <person name="Hillenmeyer M.E."/>
            <person name="Bruggner R.V."/>
            <person name="Birney E."/>
            <person name="Collins F.H."/>
        </authorList>
    </citation>
    <scope>NUCLEOTIDE SEQUENCE</scope>
    <source>
        <strain evidence="2">PEST</strain>
    </source>
</reference>
<reference evidence="2" key="3">
    <citation type="journal article" date="2004" name="Trends Parasitol.">
        <title>The Anopheles gambiae genome: an update.</title>
        <authorList>
            <person name="Mongin E."/>
            <person name="Louis C."/>
            <person name="Holt R.A."/>
            <person name="Birney E."/>
            <person name="Collins F.H."/>
        </authorList>
    </citation>
    <scope>NUCLEOTIDE SEQUENCE</scope>
    <source>
        <strain evidence="2">PEST</strain>
    </source>
</reference>
<feature type="non-terminal residue" evidence="2">
    <location>
        <position position="1"/>
    </location>
</feature>
<comment type="caution">
    <text evidence="2">The sequence shown here is derived from an EMBL/GenBank/DDBJ whole genome shotgun (WGS) entry which is preliminary data.</text>
</comment>
<reference evidence="2" key="2">
    <citation type="submission" date="2002-03" db="EMBL/GenBank/DDBJ databases">
        <authorList>
            <consortium name="The Anopheles Genome Sequencing Consortium"/>
        </authorList>
    </citation>
    <scope>NUCLEOTIDE SEQUENCE</scope>
    <source>
        <strain evidence="2">PEST</strain>
    </source>
</reference>
<organism evidence="2">
    <name type="scientific">Anopheles gambiae</name>
    <name type="common">African malaria mosquito</name>
    <dbReference type="NCBI Taxonomy" id="7165"/>
    <lineage>
        <taxon>Eukaryota</taxon>
        <taxon>Metazoa</taxon>
        <taxon>Ecdysozoa</taxon>
        <taxon>Arthropoda</taxon>
        <taxon>Hexapoda</taxon>
        <taxon>Insecta</taxon>
        <taxon>Pterygota</taxon>
        <taxon>Neoptera</taxon>
        <taxon>Endopterygota</taxon>
        <taxon>Diptera</taxon>
        <taxon>Nematocera</taxon>
        <taxon>Culicoidea</taxon>
        <taxon>Culicidae</taxon>
        <taxon>Anophelinae</taxon>
        <taxon>Anopheles</taxon>
    </lineage>
</organism>
<sequence>SGISRRWSSDLLYTHVCGSDWCSVKAARCSSIINEKTNIIIDPPYVCHLSSVRPPSSITVIESAPSGKKRKELRGEGTFGRASSLPSSTEKVGGRLSSSGASGQNPCPSAEVLKCCEGED</sequence>
<dbReference type="HOGENOM" id="CLU_2055444_0_0_1"/>